<dbReference type="InterPro" id="IPR050482">
    <property type="entry name" value="Sensor_HK_TwoCompSys"/>
</dbReference>
<evidence type="ECO:0000256" key="1">
    <source>
        <dbReference type="ARBA" id="ARBA00000085"/>
    </source>
</evidence>
<accession>A0A3P1WUC6</accession>
<feature type="transmembrane region" description="Helical" evidence="9">
    <location>
        <begin position="65"/>
        <end position="82"/>
    </location>
</feature>
<feature type="non-terminal residue" evidence="12">
    <location>
        <position position="1"/>
    </location>
</feature>
<evidence type="ECO:0000259" key="10">
    <source>
        <dbReference type="Pfam" id="PF02518"/>
    </source>
</evidence>
<dbReference type="AlphaFoldDB" id="A0A3P1WUC6"/>
<evidence type="ECO:0000256" key="5">
    <source>
        <dbReference type="ARBA" id="ARBA00022741"/>
    </source>
</evidence>
<proteinExistence type="predicted"/>
<dbReference type="Pfam" id="PF07730">
    <property type="entry name" value="HisKA_3"/>
    <property type="match status" value="1"/>
</dbReference>
<dbReference type="Gene3D" id="1.20.5.1930">
    <property type="match status" value="1"/>
</dbReference>
<evidence type="ECO:0000256" key="4">
    <source>
        <dbReference type="ARBA" id="ARBA00022679"/>
    </source>
</evidence>
<keyword evidence="9" id="KW-1133">Transmembrane helix</keyword>
<evidence type="ECO:0000256" key="3">
    <source>
        <dbReference type="ARBA" id="ARBA00022553"/>
    </source>
</evidence>
<dbReference type="InterPro" id="IPR036890">
    <property type="entry name" value="HATPase_C_sf"/>
</dbReference>
<keyword evidence="5" id="KW-0547">Nucleotide-binding</keyword>
<name>A0A3P1WUC6_9ACTN</name>
<dbReference type="EMBL" id="RQYT01000008">
    <property type="protein sequence ID" value="RRD50159.1"/>
    <property type="molecule type" value="Genomic_DNA"/>
</dbReference>
<keyword evidence="8" id="KW-0902">Two-component regulatory system</keyword>
<sequence>GVLLAAAAAVATLLRRRFPIPCFVVALTATLLAGVLWLSSDVGVLFGLCFAAVAERRGQRSMSRWVVAGCVAGLLLCVAQTIHMLQAPHRFPAWTVRWGDVYLWFASDDLMLAVLVLVGSWELGVRSRSLAEQAAREAELAERLRIRREIHDVLSHSLSTIGVRAGVAVQVDGQSEEALLGLLGEIEQDSREGLRQLREILDADGAAAAGTLGPALEQAMGRVRATGVAVVLEDEDEVAEQLLPNAVLLTVQRLIQEALTNVVRHARARCCLVALEQVPEGISIRVVDDGDGVTELRPGHGITGIRERVEQCGGRVSFGNAGSGFQVVAHIPTRRQG</sequence>
<feature type="transmembrane region" description="Helical" evidence="9">
    <location>
        <begin position="102"/>
        <end position="121"/>
    </location>
</feature>
<dbReference type="GO" id="GO:0046983">
    <property type="term" value="F:protein dimerization activity"/>
    <property type="evidence" value="ECO:0007669"/>
    <property type="project" value="InterPro"/>
</dbReference>
<keyword evidence="9" id="KW-0472">Membrane</keyword>
<dbReference type="GO" id="GO:0016020">
    <property type="term" value="C:membrane"/>
    <property type="evidence" value="ECO:0007669"/>
    <property type="project" value="InterPro"/>
</dbReference>
<feature type="transmembrane region" description="Helical" evidence="9">
    <location>
        <begin position="29"/>
        <end position="53"/>
    </location>
</feature>
<dbReference type="PANTHER" id="PTHR24421">
    <property type="entry name" value="NITRATE/NITRITE SENSOR PROTEIN NARX-RELATED"/>
    <property type="match status" value="1"/>
</dbReference>
<comment type="catalytic activity">
    <reaction evidence="1">
        <text>ATP + protein L-histidine = ADP + protein N-phospho-L-histidine.</text>
        <dbReference type="EC" id="2.7.13.3"/>
    </reaction>
</comment>
<gene>
    <name evidence="12" type="ORF">EII35_05250</name>
</gene>
<organism evidence="12 13">
    <name type="scientific">Arachnia propionica</name>
    <dbReference type="NCBI Taxonomy" id="1750"/>
    <lineage>
        <taxon>Bacteria</taxon>
        <taxon>Bacillati</taxon>
        <taxon>Actinomycetota</taxon>
        <taxon>Actinomycetes</taxon>
        <taxon>Propionibacteriales</taxon>
        <taxon>Propionibacteriaceae</taxon>
        <taxon>Arachnia</taxon>
    </lineage>
</organism>
<dbReference type="EC" id="2.7.13.3" evidence="2"/>
<keyword evidence="6" id="KW-0418">Kinase</keyword>
<evidence type="ECO:0000256" key="6">
    <source>
        <dbReference type="ARBA" id="ARBA00022777"/>
    </source>
</evidence>
<dbReference type="SUPFAM" id="SSF55874">
    <property type="entry name" value="ATPase domain of HSP90 chaperone/DNA topoisomerase II/histidine kinase"/>
    <property type="match status" value="1"/>
</dbReference>
<evidence type="ECO:0000259" key="11">
    <source>
        <dbReference type="Pfam" id="PF07730"/>
    </source>
</evidence>
<dbReference type="GO" id="GO:0005524">
    <property type="term" value="F:ATP binding"/>
    <property type="evidence" value="ECO:0007669"/>
    <property type="project" value="UniProtKB-KW"/>
</dbReference>
<dbReference type="CDD" id="cd16917">
    <property type="entry name" value="HATPase_UhpB-NarQ-NarX-like"/>
    <property type="match status" value="1"/>
</dbReference>
<dbReference type="InterPro" id="IPR011712">
    <property type="entry name" value="Sig_transdc_His_kin_sub3_dim/P"/>
</dbReference>
<evidence type="ECO:0000313" key="13">
    <source>
        <dbReference type="Proteomes" id="UP000280935"/>
    </source>
</evidence>
<evidence type="ECO:0000256" key="8">
    <source>
        <dbReference type="ARBA" id="ARBA00023012"/>
    </source>
</evidence>
<dbReference type="GO" id="GO:0000155">
    <property type="term" value="F:phosphorelay sensor kinase activity"/>
    <property type="evidence" value="ECO:0007669"/>
    <property type="project" value="InterPro"/>
</dbReference>
<feature type="domain" description="Histidine kinase/HSP90-like ATPase" evidence="10">
    <location>
        <begin position="250"/>
        <end position="334"/>
    </location>
</feature>
<dbReference type="OrthoDB" id="144293at2"/>
<keyword evidence="9" id="KW-0812">Transmembrane</keyword>
<feature type="domain" description="Signal transduction histidine kinase subgroup 3 dimerisation and phosphoacceptor" evidence="11">
    <location>
        <begin position="142"/>
        <end position="202"/>
    </location>
</feature>
<dbReference type="RefSeq" id="WP_125227415.1">
    <property type="nucleotide sequence ID" value="NZ_RQYT01000008.1"/>
</dbReference>
<keyword evidence="4" id="KW-0808">Transferase</keyword>
<evidence type="ECO:0000256" key="7">
    <source>
        <dbReference type="ARBA" id="ARBA00022840"/>
    </source>
</evidence>
<keyword evidence="3" id="KW-0597">Phosphoprotein</keyword>
<keyword evidence="7" id="KW-0067">ATP-binding</keyword>
<dbReference type="Pfam" id="PF02518">
    <property type="entry name" value="HATPase_c"/>
    <property type="match status" value="1"/>
</dbReference>
<dbReference type="Gene3D" id="3.30.565.10">
    <property type="entry name" value="Histidine kinase-like ATPase, C-terminal domain"/>
    <property type="match status" value="1"/>
</dbReference>
<dbReference type="Proteomes" id="UP000280935">
    <property type="component" value="Unassembled WGS sequence"/>
</dbReference>
<comment type="caution">
    <text evidence="12">The sequence shown here is derived from an EMBL/GenBank/DDBJ whole genome shotgun (WGS) entry which is preliminary data.</text>
</comment>
<evidence type="ECO:0000256" key="9">
    <source>
        <dbReference type="SAM" id="Phobius"/>
    </source>
</evidence>
<protein>
    <recommendedName>
        <fullName evidence="2">histidine kinase</fullName>
        <ecNumber evidence="2">2.7.13.3</ecNumber>
    </recommendedName>
</protein>
<dbReference type="PANTHER" id="PTHR24421:SF10">
    <property type="entry name" value="NITRATE_NITRITE SENSOR PROTEIN NARQ"/>
    <property type="match status" value="1"/>
</dbReference>
<evidence type="ECO:0000313" key="12">
    <source>
        <dbReference type="EMBL" id="RRD50159.1"/>
    </source>
</evidence>
<reference evidence="12 13" key="1">
    <citation type="submission" date="2018-11" db="EMBL/GenBank/DDBJ databases">
        <title>Genomes From Bacteria Associated with the Canine Oral Cavity: a Test Case for Automated Genome-Based Taxonomic Assignment.</title>
        <authorList>
            <person name="Coil D.A."/>
            <person name="Jospin G."/>
            <person name="Darling A.E."/>
            <person name="Wallis C."/>
            <person name="Davis I.J."/>
            <person name="Harris S."/>
            <person name="Eisen J.A."/>
            <person name="Holcombe L.J."/>
            <person name="O'Flynn C."/>
        </authorList>
    </citation>
    <scope>NUCLEOTIDE SEQUENCE [LARGE SCALE GENOMIC DNA]</scope>
    <source>
        <strain evidence="12 13">OH2822_COT-296</strain>
    </source>
</reference>
<evidence type="ECO:0000256" key="2">
    <source>
        <dbReference type="ARBA" id="ARBA00012438"/>
    </source>
</evidence>
<dbReference type="InterPro" id="IPR003594">
    <property type="entry name" value="HATPase_dom"/>
</dbReference>